<accession>A0A0E9P531</accession>
<proteinExistence type="predicted"/>
<dbReference type="AlphaFoldDB" id="A0A0E9P531"/>
<name>A0A0E9P531_ANGAN</name>
<organism evidence="1">
    <name type="scientific">Anguilla anguilla</name>
    <name type="common">European freshwater eel</name>
    <name type="synonym">Muraena anguilla</name>
    <dbReference type="NCBI Taxonomy" id="7936"/>
    <lineage>
        <taxon>Eukaryota</taxon>
        <taxon>Metazoa</taxon>
        <taxon>Chordata</taxon>
        <taxon>Craniata</taxon>
        <taxon>Vertebrata</taxon>
        <taxon>Euteleostomi</taxon>
        <taxon>Actinopterygii</taxon>
        <taxon>Neopterygii</taxon>
        <taxon>Teleostei</taxon>
        <taxon>Anguilliformes</taxon>
        <taxon>Anguillidae</taxon>
        <taxon>Anguilla</taxon>
    </lineage>
</organism>
<sequence>MFKYGFRQHYHISKSKTHLFFQ</sequence>
<reference evidence="1" key="1">
    <citation type="submission" date="2014-11" db="EMBL/GenBank/DDBJ databases">
        <authorList>
            <person name="Amaro Gonzalez C."/>
        </authorList>
    </citation>
    <scope>NUCLEOTIDE SEQUENCE</scope>
</reference>
<protein>
    <submittedName>
        <fullName evidence="1">Uncharacterized protein</fullName>
    </submittedName>
</protein>
<reference evidence="1" key="2">
    <citation type="journal article" date="2015" name="Fish Shellfish Immunol.">
        <title>Early steps in the European eel (Anguilla anguilla)-Vibrio vulnificus interaction in the gills: Role of the RtxA13 toxin.</title>
        <authorList>
            <person name="Callol A."/>
            <person name="Pajuelo D."/>
            <person name="Ebbesson L."/>
            <person name="Teles M."/>
            <person name="MacKenzie S."/>
            <person name="Amaro C."/>
        </authorList>
    </citation>
    <scope>NUCLEOTIDE SEQUENCE</scope>
</reference>
<evidence type="ECO:0000313" key="1">
    <source>
        <dbReference type="EMBL" id="JAG99368.1"/>
    </source>
</evidence>
<dbReference type="EMBL" id="GBXM01109208">
    <property type="protein sequence ID" value="JAG99368.1"/>
    <property type="molecule type" value="Transcribed_RNA"/>
</dbReference>